<evidence type="ECO:0000259" key="8">
    <source>
        <dbReference type="Pfam" id="PF09115"/>
    </source>
</evidence>
<evidence type="ECO:0000256" key="1">
    <source>
        <dbReference type="ARBA" id="ARBA00012417"/>
    </source>
</evidence>
<evidence type="ECO:0000256" key="3">
    <source>
        <dbReference type="ARBA" id="ARBA00022679"/>
    </source>
</evidence>
<dbReference type="SUPFAM" id="SSF52540">
    <property type="entry name" value="P-loop containing nucleoside triphosphate hydrolases"/>
    <property type="match status" value="1"/>
</dbReference>
<dbReference type="GO" id="GO:0006261">
    <property type="term" value="P:DNA-templated DNA replication"/>
    <property type="evidence" value="ECO:0007669"/>
    <property type="project" value="TreeGrafter"/>
</dbReference>
<dbReference type="AlphaFoldDB" id="A0A9D6V0R0"/>
<keyword evidence="6" id="KW-0239">DNA-directed DNA polymerase</keyword>
<dbReference type="Pfam" id="PF13177">
    <property type="entry name" value="DNA_pol3_delta2"/>
    <property type="match status" value="1"/>
</dbReference>
<evidence type="ECO:0000256" key="2">
    <source>
        <dbReference type="ARBA" id="ARBA00014363"/>
    </source>
</evidence>
<evidence type="ECO:0000256" key="7">
    <source>
        <dbReference type="ARBA" id="ARBA00049244"/>
    </source>
</evidence>
<comment type="caution">
    <text evidence="9">The sequence shown here is derived from an EMBL/GenBank/DDBJ whole genome shotgun (WGS) entry which is preliminary data.</text>
</comment>
<gene>
    <name evidence="9" type="primary">holB</name>
    <name evidence="9" type="ORF">HY912_07090</name>
</gene>
<dbReference type="PANTHER" id="PTHR11669">
    <property type="entry name" value="REPLICATION FACTOR C / DNA POLYMERASE III GAMMA-TAU SUBUNIT"/>
    <property type="match status" value="1"/>
</dbReference>
<dbReference type="EC" id="2.7.7.7" evidence="1"/>
<dbReference type="Pfam" id="PF09115">
    <property type="entry name" value="DNApol3-delta_C"/>
    <property type="match status" value="1"/>
</dbReference>
<protein>
    <recommendedName>
        <fullName evidence="2">DNA polymerase III subunit delta'</fullName>
        <ecNumber evidence="1">2.7.7.7</ecNumber>
    </recommendedName>
</protein>
<dbReference type="InterPro" id="IPR015199">
    <property type="entry name" value="DNA_pol_III_delta_C"/>
</dbReference>
<dbReference type="InterPro" id="IPR050238">
    <property type="entry name" value="DNA_Rep/Repair_Clamp_Loader"/>
</dbReference>
<reference evidence="9" key="1">
    <citation type="submission" date="2020-07" db="EMBL/GenBank/DDBJ databases">
        <title>Huge and variable diversity of episymbiotic CPR bacteria and DPANN archaea in groundwater ecosystems.</title>
        <authorList>
            <person name="He C.Y."/>
            <person name="Keren R."/>
            <person name="Whittaker M."/>
            <person name="Farag I.F."/>
            <person name="Doudna J."/>
            <person name="Cate J.H.D."/>
            <person name="Banfield J.F."/>
        </authorList>
    </citation>
    <scope>NUCLEOTIDE SEQUENCE</scope>
    <source>
        <strain evidence="9">NC_groundwater_1664_Pr3_B-0.1um_52_9</strain>
    </source>
</reference>
<dbReference type="InterPro" id="IPR004622">
    <property type="entry name" value="DNA_pol_HolB"/>
</dbReference>
<evidence type="ECO:0000256" key="6">
    <source>
        <dbReference type="ARBA" id="ARBA00022932"/>
    </source>
</evidence>
<keyword evidence="5" id="KW-0235">DNA replication</keyword>
<keyword evidence="3 9" id="KW-0808">Transferase</keyword>
<keyword evidence="4 9" id="KW-0548">Nucleotidyltransferase</keyword>
<dbReference type="GO" id="GO:0003887">
    <property type="term" value="F:DNA-directed DNA polymerase activity"/>
    <property type="evidence" value="ECO:0007669"/>
    <property type="project" value="UniProtKB-KW"/>
</dbReference>
<dbReference type="InterPro" id="IPR027417">
    <property type="entry name" value="P-loop_NTPase"/>
</dbReference>
<accession>A0A9D6V0R0</accession>
<evidence type="ECO:0000256" key="5">
    <source>
        <dbReference type="ARBA" id="ARBA00022705"/>
    </source>
</evidence>
<dbReference type="Gene3D" id="3.40.50.300">
    <property type="entry name" value="P-loop containing nucleotide triphosphate hydrolases"/>
    <property type="match status" value="1"/>
</dbReference>
<name>A0A9D6V0R0_9BACT</name>
<evidence type="ECO:0000313" key="9">
    <source>
        <dbReference type="EMBL" id="MBI5249242.1"/>
    </source>
</evidence>
<feature type="domain" description="DNA polymerase III delta subunit C-terminal" evidence="8">
    <location>
        <begin position="208"/>
        <end position="320"/>
    </location>
</feature>
<proteinExistence type="predicted"/>
<evidence type="ECO:0000313" key="10">
    <source>
        <dbReference type="Proteomes" id="UP000807825"/>
    </source>
</evidence>
<organism evidence="9 10">
    <name type="scientific">Desulfomonile tiedjei</name>
    <dbReference type="NCBI Taxonomy" id="2358"/>
    <lineage>
        <taxon>Bacteria</taxon>
        <taxon>Pseudomonadati</taxon>
        <taxon>Thermodesulfobacteriota</taxon>
        <taxon>Desulfomonilia</taxon>
        <taxon>Desulfomonilales</taxon>
        <taxon>Desulfomonilaceae</taxon>
        <taxon>Desulfomonile</taxon>
    </lineage>
</organism>
<dbReference type="PANTHER" id="PTHR11669:SF8">
    <property type="entry name" value="DNA POLYMERASE III SUBUNIT DELTA"/>
    <property type="match status" value="1"/>
</dbReference>
<dbReference type="Proteomes" id="UP000807825">
    <property type="component" value="Unassembled WGS sequence"/>
</dbReference>
<sequence length="337" mass="36694">MNLLLGHDKLLLFLERTAREGRPAHAYLFSGREGVGKKLAALRFACLLNCPDKRNDPDDSCQVCRRIIQGAHPDVRVEEPEKGMIRIEKVRSLNRAFRFAPIEARYRVVIINDAHLMNLAAQNAMLKTLEEPPAFAVLILVSSRPSVLLPTVRSRCRRLRFGSLPTESVALILERKGISRSKALVLAAMSTGSAGRALEMEHGSFIGLRDKVLAAFSNPGATGIRGALELSAAVSVDRSTAIQAIDIACTWIRDVLIEQIGAEGMGKVHVDLLDRISEAAQHQSSEQLISVYEELVKAAELIEADINVNRNLVMDVTLLKALRIMAGPGLGVAIAGG</sequence>
<evidence type="ECO:0000256" key="4">
    <source>
        <dbReference type="ARBA" id="ARBA00022695"/>
    </source>
</evidence>
<dbReference type="EMBL" id="JACRDE010000196">
    <property type="protein sequence ID" value="MBI5249242.1"/>
    <property type="molecule type" value="Genomic_DNA"/>
</dbReference>
<dbReference type="GO" id="GO:0009360">
    <property type="term" value="C:DNA polymerase III complex"/>
    <property type="evidence" value="ECO:0007669"/>
    <property type="project" value="InterPro"/>
</dbReference>
<dbReference type="GO" id="GO:0003677">
    <property type="term" value="F:DNA binding"/>
    <property type="evidence" value="ECO:0007669"/>
    <property type="project" value="InterPro"/>
</dbReference>
<dbReference type="GO" id="GO:0008408">
    <property type="term" value="F:3'-5' exonuclease activity"/>
    <property type="evidence" value="ECO:0007669"/>
    <property type="project" value="InterPro"/>
</dbReference>
<dbReference type="NCBIfam" id="TIGR00678">
    <property type="entry name" value="holB"/>
    <property type="match status" value="1"/>
</dbReference>
<dbReference type="Gene3D" id="1.20.272.10">
    <property type="match status" value="1"/>
</dbReference>
<comment type="catalytic activity">
    <reaction evidence="7">
        <text>DNA(n) + a 2'-deoxyribonucleoside 5'-triphosphate = DNA(n+1) + diphosphate</text>
        <dbReference type="Rhea" id="RHEA:22508"/>
        <dbReference type="Rhea" id="RHEA-COMP:17339"/>
        <dbReference type="Rhea" id="RHEA-COMP:17340"/>
        <dbReference type="ChEBI" id="CHEBI:33019"/>
        <dbReference type="ChEBI" id="CHEBI:61560"/>
        <dbReference type="ChEBI" id="CHEBI:173112"/>
        <dbReference type="EC" id="2.7.7.7"/>
    </reaction>
</comment>